<dbReference type="InterPro" id="IPR001119">
    <property type="entry name" value="SLH_dom"/>
</dbReference>
<dbReference type="Proteomes" id="UP000715781">
    <property type="component" value="Unassembled WGS sequence"/>
</dbReference>
<comment type="caution">
    <text evidence="3">The sequence shown here is derived from an EMBL/GenBank/DDBJ whole genome shotgun (WGS) entry which is preliminary data.</text>
</comment>
<protein>
    <submittedName>
        <fullName evidence="3">S-layer homology domain-containing protein</fullName>
    </submittedName>
</protein>
<dbReference type="PANTHER" id="PTHR43308:SF1">
    <property type="entry name" value="OUTER MEMBRANE PROTEIN ALPHA"/>
    <property type="match status" value="1"/>
</dbReference>
<sequence length="124" mass="13678">MFKMSSIISLLNPTTLATTLALATIVAYPSTTLSQTPSDRNLTPQQGCLSGYPNGTYQGNRPVTRYEFAAGLNGCLNQLNEIIPANRANLATKEDLEILLKRQRELNQQLRELNGRVDTIPTNK</sequence>
<evidence type="ECO:0000259" key="2">
    <source>
        <dbReference type="PROSITE" id="PS51272"/>
    </source>
</evidence>
<dbReference type="AlphaFoldDB" id="A0A951Q2J3"/>
<feature type="domain" description="SLH" evidence="2">
    <location>
        <begin position="21"/>
        <end position="86"/>
    </location>
</feature>
<evidence type="ECO:0000313" key="3">
    <source>
        <dbReference type="EMBL" id="MBW4564759.1"/>
    </source>
</evidence>
<dbReference type="Pfam" id="PF00395">
    <property type="entry name" value="SLH"/>
    <property type="match status" value="1"/>
</dbReference>
<organism evidence="3 4">
    <name type="scientific">Mojavia pulchra JT2-VF2</name>
    <dbReference type="NCBI Taxonomy" id="287848"/>
    <lineage>
        <taxon>Bacteria</taxon>
        <taxon>Bacillati</taxon>
        <taxon>Cyanobacteriota</taxon>
        <taxon>Cyanophyceae</taxon>
        <taxon>Nostocales</taxon>
        <taxon>Nostocaceae</taxon>
    </lineage>
</organism>
<evidence type="ECO:0000256" key="1">
    <source>
        <dbReference type="SAM" id="SignalP"/>
    </source>
</evidence>
<name>A0A951Q2J3_9NOST</name>
<dbReference type="PROSITE" id="PS51272">
    <property type="entry name" value="SLH"/>
    <property type="match status" value="1"/>
</dbReference>
<reference evidence="3" key="1">
    <citation type="submission" date="2021-05" db="EMBL/GenBank/DDBJ databases">
        <authorList>
            <person name="Pietrasiak N."/>
            <person name="Ward R."/>
            <person name="Stajich J.E."/>
            <person name="Kurbessoian T."/>
        </authorList>
    </citation>
    <scope>NUCLEOTIDE SEQUENCE</scope>
    <source>
        <strain evidence="3">JT2-VF2</strain>
    </source>
</reference>
<proteinExistence type="predicted"/>
<dbReference type="EMBL" id="JAHHHN010000025">
    <property type="protein sequence ID" value="MBW4564759.1"/>
    <property type="molecule type" value="Genomic_DNA"/>
</dbReference>
<gene>
    <name evidence="3" type="ORF">KME32_27270</name>
</gene>
<keyword evidence="1" id="KW-0732">Signal</keyword>
<accession>A0A951Q2J3</accession>
<feature type="chain" id="PRO_5036992409" evidence="1">
    <location>
        <begin position="24"/>
        <end position="124"/>
    </location>
</feature>
<feature type="signal peptide" evidence="1">
    <location>
        <begin position="1"/>
        <end position="23"/>
    </location>
</feature>
<dbReference type="InterPro" id="IPR051465">
    <property type="entry name" value="Cell_Envelope_Struct_Comp"/>
</dbReference>
<dbReference type="PANTHER" id="PTHR43308">
    <property type="entry name" value="OUTER MEMBRANE PROTEIN ALPHA-RELATED"/>
    <property type="match status" value="1"/>
</dbReference>
<evidence type="ECO:0000313" key="4">
    <source>
        <dbReference type="Proteomes" id="UP000715781"/>
    </source>
</evidence>
<reference evidence="3" key="2">
    <citation type="journal article" date="2022" name="Microbiol. Resour. Announc.">
        <title>Metagenome Sequencing to Explore Phylogenomics of Terrestrial Cyanobacteria.</title>
        <authorList>
            <person name="Ward R.D."/>
            <person name="Stajich J.E."/>
            <person name="Johansen J.R."/>
            <person name="Huntemann M."/>
            <person name="Clum A."/>
            <person name="Foster B."/>
            <person name="Foster B."/>
            <person name="Roux S."/>
            <person name="Palaniappan K."/>
            <person name="Varghese N."/>
            <person name="Mukherjee S."/>
            <person name="Reddy T.B.K."/>
            <person name="Daum C."/>
            <person name="Copeland A."/>
            <person name="Chen I.A."/>
            <person name="Ivanova N.N."/>
            <person name="Kyrpides N.C."/>
            <person name="Shapiro N."/>
            <person name="Eloe-Fadrosh E.A."/>
            <person name="Pietrasiak N."/>
        </authorList>
    </citation>
    <scope>NUCLEOTIDE SEQUENCE</scope>
    <source>
        <strain evidence="3">JT2-VF2</strain>
    </source>
</reference>